<accession>A0AAE6EER9</accession>
<evidence type="ECO:0000313" key="2">
    <source>
        <dbReference type="Proteomes" id="UP000298579"/>
    </source>
</evidence>
<organism evidence="1 2">
    <name type="scientific">Agrobacterium tumefaciens</name>
    <dbReference type="NCBI Taxonomy" id="358"/>
    <lineage>
        <taxon>Bacteria</taxon>
        <taxon>Pseudomonadati</taxon>
        <taxon>Pseudomonadota</taxon>
        <taxon>Alphaproteobacteria</taxon>
        <taxon>Hyphomicrobiales</taxon>
        <taxon>Rhizobiaceae</taxon>
        <taxon>Rhizobium/Agrobacterium group</taxon>
        <taxon>Agrobacterium</taxon>
        <taxon>Agrobacterium tumefaciens complex</taxon>
    </lineage>
</organism>
<gene>
    <name evidence="1" type="ORF">CFBP5877_07680</name>
</gene>
<protein>
    <submittedName>
        <fullName evidence="1">Uncharacterized protein</fullName>
    </submittedName>
</protein>
<evidence type="ECO:0000313" key="1">
    <source>
        <dbReference type="EMBL" id="QCL78962.1"/>
    </source>
</evidence>
<dbReference type="AlphaFoldDB" id="A0AAE6EER9"/>
<name>A0AAE6EER9_AGRTU</name>
<reference evidence="1 2" key="1">
    <citation type="submission" date="2019-04" db="EMBL/GenBank/DDBJ databases">
        <title>Complete genome sequence of Agrobacterium tumefaciens CFBP5877.</title>
        <authorList>
            <person name="Huang Y.-Y."/>
            <person name="Chiang H.-Y."/>
            <person name="Chou L."/>
            <person name="Lai E.-M."/>
            <person name="Kuo C.-H."/>
        </authorList>
    </citation>
    <scope>NUCLEOTIDE SEQUENCE [LARGE SCALE GENOMIC DNA]</scope>
    <source>
        <strain evidence="1 2">CFBP5877</strain>
    </source>
</reference>
<dbReference type="Proteomes" id="UP000298579">
    <property type="component" value="Chromosome circular"/>
</dbReference>
<proteinExistence type="predicted"/>
<sequence length="71" mass="7928">MLVSSTPKLSAIHPPIDSMEFFPADYNVCVTVTCHDRQAGRLHRAENAVEASRKEKPSMKKGPIIMTVNQF</sequence>
<dbReference type="EMBL" id="CP039897">
    <property type="protein sequence ID" value="QCL78962.1"/>
    <property type="molecule type" value="Genomic_DNA"/>
</dbReference>